<dbReference type="PROSITE" id="PS51186">
    <property type="entry name" value="GNAT"/>
    <property type="match status" value="1"/>
</dbReference>
<dbReference type="InterPro" id="IPR016181">
    <property type="entry name" value="Acyl_CoA_acyltransferase"/>
</dbReference>
<accession>A0ABP3VSD1</accession>
<gene>
    <name evidence="2" type="ORF">GCM10008908_00160</name>
</gene>
<comment type="caution">
    <text evidence="2">The sequence shown here is derived from an EMBL/GenBank/DDBJ whole genome shotgun (WGS) entry which is preliminary data.</text>
</comment>
<dbReference type="PANTHER" id="PTHR43792">
    <property type="entry name" value="GNAT FAMILY, PUTATIVE (AFU_ORTHOLOGUE AFUA_3G00765)-RELATED-RELATED"/>
    <property type="match status" value="1"/>
</dbReference>
<organism evidence="2 3">
    <name type="scientific">Clostridium subterminale</name>
    <dbReference type="NCBI Taxonomy" id="1550"/>
    <lineage>
        <taxon>Bacteria</taxon>
        <taxon>Bacillati</taxon>
        <taxon>Bacillota</taxon>
        <taxon>Clostridia</taxon>
        <taxon>Eubacteriales</taxon>
        <taxon>Clostridiaceae</taxon>
        <taxon>Clostridium</taxon>
    </lineage>
</organism>
<name>A0ABP3VSD1_CLOSU</name>
<dbReference type="Gene3D" id="3.40.630.30">
    <property type="match status" value="1"/>
</dbReference>
<feature type="domain" description="N-acetyltransferase" evidence="1">
    <location>
        <begin position="11"/>
        <end position="174"/>
    </location>
</feature>
<dbReference type="InterPro" id="IPR051531">
    <property type="entry name" value="N-acetyltransferase"/>
</dbReference>
<dbReference type="EMBL" id="BAAACI010000001">
    <property type="protein sequence ID" value="GAA0764686.1"/>
    <property type="molecule type" value="Genomic_DNA"/>
</dbReference>
<keyword evidence="3" id="KW-1185">Reference proteome</keyword>
<dbReference type="SUPFAM" id="SSF55729">
    <property type="entry name" value="Acyl-CoA N-acyltransferases (Nat)"/>
    <property type="match status" value="1"/>
</dbReference>
<reference evidence="3" key="1">
    <citation type="journal article" date="2019" name="Int. J. Syst. Evol. Microbiol.">
        <title>The Global Catalogue of Microorganisms (GCM) 10K type strain sequencing project: providing services to taxonomists for standard genome sequencing and annotation.</title>
        <authorList>
            <consortium name="The Broad Institute Genomics Platform"/>
            <consortium name="The Broad Institute Genome Sequencing Center for Infectious Disease"/>
            <person name="Wu L."/>
            <person name="Ma J."/>
        </authorList>
    </citation>
    <scope>NUCLEOTIDE SEQUENCE [LARGE SCALE GENOMIC DNA]</scope>
    <source>
        <strain evidence="3">JCM 1417</strain>
    </source>
</reference>
<dbReference type="InterPro" id="IPR000182">
    <property type="entry name" value="GNAT_dom"/>
</dbReference>
<dbReference type="Pfam" id="PF13302">
    <property type="entry name" value="Acetyltransf_3"/>
    <property type="match status" value="1"/>
</dbReference>
<protein>
    <submittedName>
        <fullName evidence="2">GNAT family protein</fullName>
    </submittedName>
</protein>
<evidence type="ECO:0000313" key="2">
    <source>
        <dbReference type="EMBL" id="GAA0764686.1"/>
    </source>
</evidence>
<dbReference type="RefSeq" id="WP_343822503.1">
    <property type="nucleotide sequence ID" value="NZ_BAAACI010000001.1"/>
</dbReference>
<dbReference type="PANTHER" id="PTHR43792:SF9">
    <property type="entry name" value="RIBOSOMAL-PROTEIN-ALANINE ACETYLTRANSFERASE"/>
    <property type="match status" value="1"/>
</dbReference>
<evidence type="ECO:0000313" key="3">
    <source>
        <dbReference type="Proteomes" id="UP001501047"/>
    </source>
</evidence>
<dbReference type="Proteomes" id="UP001501047">
    <property type="component" value="Unassembled WGS sequence"/>
</dbReference>
<proteinExistence type="predicted"/>
<sequence length="177" mass="20804">MLFYDIETERLVLKNISSDDRDFIFSQFSDDVVNRYLFDAEPLTNVEGADEIIDFYIQLEPRLQHRWIMVRKSDGVKMGTCGFHCWNHKECKVEIGYDLKEEFWGNGYMQEAIKEIIAFAARNMNIKEISACISIENKRSIRLAENLGFVLSGSSYELFRDKKYLHNIYSLYLINIA</sequence>
<evidence type="ECO:0000259" key="1">
    <source>
        <dbReference type="PROSITE" id="PS51186"/>
    </source>
</evidence>